<dbReference type="Pfam" id="PF00005">
    <property type="entry name" value="ABC_tran"/>
    <property type="match status" value="1"/>
</dbReference>
<evidence type="ECO:0000313" key="10">
    <source>
        <dbReference type="Proteomes" id="UP000500791"/>
    </source>
</evidence>
<dbReference type="Proteomes" id="UP000500791">
    <property type="component" value="Chromosome"/>
</dbReference>
<dbReference type="EMBL" id="CP049811">
    <property type="protein sequence ID" value="QIK40182.1"/>
    <property type="molecule type" value="Genomic_DNA"/>
</dbReference>
<dbReference type="PANTHER" id="PTHR42781">
    <property type="entry name" value="SPERMIDINE/PUTRESCINE IMPORT ATP-BINDING PROTEIN POTA"/>
    <property type="match status" value="1"/>
</dbReference>
<feature type="domain" description="ABC transporter" evidence="8">
    <location>
        <begin position="2"/>
        <end position="230"/>
    </location>
</feature>
<dbReference type="PANTHER" id="PTHR42781:SF1">
    <property type="entry name" value="THIAMINE IMPORT ATP-BINDING PROTEIN THIQ"/>
    <property type="match status" value="1"/>
</dbReference>
<protein>
    <submittedName>
        <fullName evidence="9">ATP-binding cassette domain-containing protein</fullName>
    </submittedName>
</protein>
<evidence type="ECO:0000256" key="4">
    <source>
        <dbReference type="ARBA" id="ARBA00022741"/>
    </source>
</evidence>
<keyword evidence="10" id="KW-1185">Reference proteome</keyword>
<keyword evidence="7" id="KW-0472">Membrane</keyword>
<dbReference type="InterPro" id="IPR003593">
    <property type="entry name" value="AAA+_ATPase"/>
</dbReference>
<dbReference type="SUPFAM" id="SSF52540">
    <property type="entry name" value="P-loop containing nucleoside triphosphate hydrolases"/>
    <property type="match status" value="1"/>
</dbReference>
<dbReference type="AlphaFoldDB" id="A0A6G7VJR3"/>
<keyword evidence="3" id="KW-0997">Cell inner membrane</keyword>
<dbReference type="GO" id="GO:0005524">
    <property type="term" value="F:ATP binding"/>
    <property type="evidence" value="ECO:0007669"/>
    <property type="project" value="UniProtKB-KW"/>
</dbReference>
<dbReference type="RefSeq" id="WP_166189339.1">
    <property type="nucleotide sequence ID" value="NZ_CP049811.1"/>
</dbReference>
<dbReference type="PROSITE" id="PS00211">
    <property type="entry name" value="ABC_TRANSPORTER_1"/>
    <property type="match status" value="1"/>
</dbReference>
<evidence type="ECO:0000256" key="6">
    <source>
        <dbReference type="ARBA" id="ARBA00022967"/>
    </source>
</evidence>
<sequence length="231" mass="24510">MIGFEGAVLRNGAFDVRADLTVEGPGICAVVGPSGSGKSTLLLALAGFLPVVQGRLSVDGRDITHVASARRPVSVLFQDHNLFAHLSVTDNVSLGLRPDLRLSSDQAAQVRDALHRTGLDGLQGRKPAALSGGQQQRVALARALLRDRPVLLLDEAFGALGPGLRREMLLLVQSVAIERNLTVLMVTHEPEDARTIADHVMFVGEGQAHPPLTVTEFFAEPPPAVAAYLGL</sequence>
<dbReference type="GO" id="GO:0016887">
    <property type="term" value="F:ATP hydrolysis activity"/>
    <property type="evidence" value="ECO:0007669"/>
    <property type="project" value="InterPro"/>
</dbReference>
<keyword evidence="4" id="KW-0547">Nucleotide-binding</keyword>
<evidence type="ECO:0000259" key="8">
    <source>
        <dbReference type="PROSITE" id="PS50893"/>
    </source>
</evidence>
<dbReference type="Gene3D" id="3.40.50.300">
    <property type="entry name" value="P-loop containing nucleotide triphosphate hydrolases"/>
    <property type="match status" value="1"/>
</dbReference>
<dbReference type="KEGG" id="mon:G8E03_05040"/>
<keyword evidence="5 9" id="KW-0067">ATP-binding</keyword>
<dbReference type="SMART" id="SM00382">
    <property type="entry name" value="AAA"/>
    <property type="match status" value="1"/>
</dbReference>
<evidence type="ECO:0000256" key="1">
    <source>
        <dbReference type="ARBA" id="ARBA00022448"/>
    </source>
</evidence>
<evidence type="ECO:0000256" key="7">
    <source>
        <dbReference type="ARBA" id="ARBA00023136"/>
    </source>
</evidence>
<name>A0A6G7VJR3_9RHOB</name>
<dbReference type="PROSITE" id="PS50893">
    <property type="entry name" value="ABC_TRANSPORTER_2"/>
    <property type="match status" value="1"/>
</dbReference>
<organism evidence="9 10">
    <name type="scientific">Pontivivens nitratireducens</name>
    <dbReference type="NCBI Taxonomy" id="2758038"/>
    <lineage>
        <taxon>Bacteria</taxon>
        <taxon>Pseudomonadati</taxon>
        <taxon>Pseudomonadota</taxon>
        <taxon>Alphaproteobacteria</taxon>
        <taxon>Rhodobacterales</taxon>
        <taxon>Paracoccaceae</taxon>
        <taxon>Pontivivens</taxon>
    </lineage>
</organism>
<dbReference type="InterPro" id="IPR003439">
    <property type="entry name" value="ABC_transporter-like_ATP-bd"/>
</dbReference>
<proteinExistence type="predicted"/>
<evidence type="ECO:0000256" key="2">
    <source>
        <dbReference type="ARBA" id="ARBA00022475"/>
    </source>
</evidence>
<evidence type="ECO:0000256" key="3">
    <source>
        <dbReference type="ARBA" id="ARBA00022519"/>
    </source>
</evidence>
<dbReference type="InterPro" id="IPR027417">
    <property type="entry name" value="P-loop_NTPase"/>
</dbReference>
<dbReference type="InterPro" id="IPR050093">
    <property type="entry name" value="ABC_SmlMolc_Importer"/>
</dbReference>
<accession>A0A6G7VJR3</accession>
<dbReference type="InterPro" id="IPR017871">
    <property type="entry name" value="ABC_transporter-like_CS"/>
</dbReference>
<keyword evidence="2" id="KW-1003">Cell membrane</keyword>
<keyword evidence="1" id="KW-0813">Transport</keyword>
<evidence type="ECO:0000256" key="5">
    <source>
        <dbReference type="ARBA" id="ARBA00022840"/>
    </source>
</evidence>
<evidence type="ECO:0000313" key="9">
    <source>
        <dbReference type="EMBL" id="QIK40182.1"/>
    </source>
</evidence>
<keyword evidence="6" id="KW-1278">Translocase</keyword>
<reference evidence="9 10" key="1">
    <citation type="submission" date="2020-03" db="EMBL/GenBank/DDBJ databases">
        <title>Complete genome sequence of Monaibacterium sp. ALG8 with diverse plasmids.</title>
        <authorList>
            <person name="Sun C."/>
        </authorList>
    </citation>
    <scope>NUCLEOTIDE SEQUENCE [LARGE SCALE GENOMIC DNA]</scope>
    <source>
        <strain evidence="9 10">ALG8</strain>
    </source>
</reference>
<gene>
    <name evidence="9" type="ORF">G8E03_05040</name>
</gene>